<protein>
    <submittedName>
        <fullName evidence="1">Uncharacterized protein</fullName>
    </submittedName>
</protein>
<reference evidence="1" key="1">
    <citation type="submission" date="2021-01" db="EMBL/GenBank/DDBJ databases">
        <authorList>
            <person name="Corre E."/>
            <person name="Pelletier E."/>
            <person name="Niang G."/>
            <person name="Scheremetjew M."/>
            <person name="Finn R."/>
            <person name="Kale V."/>
            <person name="Holt S."/>
            <person name="Cochrane G."/>
            <person name="Meng A."/>
            <person name="Brown T."/>
            <person name="Cohen L."/>
        </authorList>
    </citation>
    <scope>NUCLEOTIDE SEQUENCE</scope>
    <source>
        <strain evidence="1">CCMP 769</strain>
    </source>
</reference>
<dbReference type="EMBL" id="HBHW01036701">
    <property type="protein sequence ID" value="CAE0060145.1"/>
    <property type="molecule type" value="Transcribed_RNA"/>
</dbReference>
<accession>A0A7S3A4K0</accession>
<evidence type="ECO:0000313" key="1">
    <source>
        <dbReference type="EMBL" id="CAE0060145.1"/>
    </source>
</evidence>
<name>A0A7S3A4K0_9RHOD</name>
<organism evidence="1">
    <name type="scientific">Rhodosorus marinus</name>
    <dbReference type="NCBI Taxonomy" id="101924"/>
    <lineage>
        <taxon>Eukaryota</taxon>
        <taxon>Rhodophyta</taxon>
        <taxon>Stylonematophyceae</taxon>
        <taxon>Stylonematales</taxon>
        <taxon>Stylonemataceae</taxon>
        <taxon>Rhodosorus</taxon>
    </lineage>
</organism>
<proteinExistence type="predicted"/>
<gene>
    <name evidence="1" type="ORF">RMAR00112_LOCUS28211</name>
</gene>
<dbReference type="AlphaFoldDB" id="A0A7S3A4K0"/>
<sequence length="250" mass="28438">MNSRISGGERGLEGHVWNLRGGEEFVAKAKKKGFGLPGEGVYYDPITYSKLWDRSTRRVSLGLTKTFHLASISNFLERTVPTVFDVGCRLISGPCLLGWRPRPGKSMWLLDWKYEPVFRAGLSVQLLDLASADGLSKGYLKFRAGLNSLGRRERGFELDRTYKIPKIELASELRIKDNSVLKTFDTRLYGEVIAKKISQRILDESHSRWSMKSTFGFQQSMLFFDCFLIRCRVGMGLRPDGTSSKVFDFK</sequence>